<dbReference type="Proteomes" id="UP000054279">
    <property type="component" value="Unassembled WGS sequence"/>
</dbReference>
<dbReference type="EMBL" id="KN837232">
    <property type="protein sequence ID" value="KIJ32106.1"/>
    <property type="molecule type" value="Genomic_DNA"/>
</dbReference>
<dbReference type="AlphaFoldDB" id="A0A0C9V3T8"/>
<organism evidence="1 2">
    <name type="scientific">Sphaerobolus stellatus (strain SS14)</name>
    <dbReference type="NCBI Taxonomy" id="990650"/>
    <lineage>
        <taxon>Eukaryota</taxon>
        <taxon>Fungi</taxon>
        <taxon>Dikarya</taxon>
        <taxon>Basidiomycota</taxon>
        <taxon>Agaricomycotina</taxon>
        <taxon>Agaricomycetes</taxon>
        <taxon>Phallomycetidae</taxon>
        <taxon>Geastrales</taxon>
        <taxon>Sphaerobolaceae</taxon>
        <taxon>Sphaerobolus</taxon>
    </lineage>
</organism>
<sequence length="56" mass="6306">MGTIGNQTSITHLNLKGLNECVLHVENLESGCKLSRSKLHWLMVMRAIEPLTGWNM</sequence>
<reference evidence="1 2" key="1">
    <citation type="submission" date="2014-06" db="EMBL/GenBank/DDBJ databases">
        <title>Evolutionary Origins and Diversification of the Mycorrhizal Mutualists.</title>
        <authorList>
            <consortium name="DOE Joint Genome Institute"/>
            <consortium name="Mycorrhizal Genomics Consortium"/>
            <person name="Kohler A."/>
            <person name="Kuo A."/>
            <person name="Nagy L.G."/>
            <person name="Floudas D."/>
            <person name="Copeland A."/>
            <person name="Barry K.W."/>
            <person name="Cichocki N."/>
            <person name="Veneault-Fourrey C."/>
            <person name="LaButti K."/>
            <person name="Lindquist E.A."/>
            <person name="Lipzen A."/>
            <person name="Lundell T."/>
            <person name="Morin E."/>
            <person name="Murat C."/>
            <person name="Riley R."/>
            <person name="Ohm R."/>
            <person name="Sun H."/>
            <person name="Tunlid A."/>
            <person name="Henrissat B."/>
            <person name="Grigoriev I.V."/>
            <person name="Hibbett D.S."/>
            <person name="Martin F."/>
        </authorList>
    </citation>
    <scope>NUCLEOTIDE SEQUENCE [LARGE SCALE GENOMIC DNA]</scope>
    <source>
        <strain evidence="1 2">SS14</strain>
    </source>
</reference>
<evidence type="ECO:0000313" key="2">
    <source>
        <dbReference type="Proteomes" id="UP000054279"/>
    </source>
</evidence>
<dbReference type="HOGENOM" id="CLU_3015702_0_0_1"/>
<protein>
    <submittedName>
        <fullName evidence="1">Unplaced genomic scaffold SPHSTscaffold_157, whole genome shotgun sequence</fullName>
    </submittedName>
</protein>
<gene>
    <name evidence="1" type="ORF">M422DRAFT_36021</name>
</gene>
<name>A0A0C9V3T8_SPHS4</name>
<keyword evidence="2" id="KW-1185">Reference proteome</keyword>
<proteinExistence type="predicted"/>
<evidence type="ECO:0000313" key="1">
    <source>
        <dbReference type="EMBL" id="KIJ32106.1"/>
    </source>
</evidence>
<accession>A0A0C9V3T8</accession>